<evidence type="ECO:0000313" key="3">
    <source>
        <dbReference type="Proteomes" id="UP001321018"/>
    </source>
</evidence>
<dbReference type="EMBL" id="JAOPKA010000015">
    <property type="protein sequence ID" value="MCU4743434.1"/>
    <property type="molecule type" value="Genomic_DNA"/>
</dbReference>
<feature type="region of interest" description="Disordered" evidence="1">
    <location>
        <begin position="119"/>
        <end position="182"/>
    </location>
</feature>
<dbReference type="AlphaFoldDB" id="A0AAP3E3X9"/>
<evidence type="ECO:0000313" key="2">
    <source>
        <dbReference type="EMBL" id="MCU4743434.1"/>
    </source>
</evidence>
<evidence type="ECO:0000256" key="1">
    <source>
        <dbReference type="SAM" id="MobiDB-lite"/>
    </source>
</evidence>
<reference evidence="2" key="1">
    <citation type="submission" date="2022-09" db="EMBL/GenBank/DDBJ databases">
        <title>Enrichment on poylsaccharides allowed isolation of novel metabolic and taxonomic groups of Haloarchaea.</title>
        <authorList>
            <person name="Sorokin D.Y."/>
            <person name="Elcheninov A.G."/>
            <person name="Khizhniak T.V."/>
            <person name="Kolganova T.V."/>
            <person name="Kublanov I.V."/>
        </authorList>
    </citation>
    <scope>NUCLEOTIDE SEQUENCE</scope>
    <source>
        <strain evidence="2">AArc-xg1-1</strain>
    </source>
</reference>
<sequence length="249" mass="26935">MSAETADVLEDVFTVDEGDQVRIATNYYEWSRPMDVDDVEHVEWAGATGGSWSTREVTIESSHGTTFDIIAVEGDAHAEMCRRRDGERRGDVNRFEILDVPDECWCGVCGHGPTTEQGIKIHHGRSHEGDPQVLSEAPDTDALEDGQADDAPEDTGDDVQVDANDNDGDQITVDSVSDPGDDVGVELPGDVTPEDVDDLTSGGIELGELAHELGVHPNRARSIAHGLGFYARVREVINRPLGEESGDSQ</sequence>
<feature type="compositionally biased region" description="Acidic residues" evidence="1">
    <location>
        <begin position="138"/>
        <end position="168"/>
    </location>
</feature>
<accession>A0AAP3E3X9</accession>
<protein>
    <submittedName>
        <fullName evidence="2">Uncharacterized protein</fullName>
    </submittedName>
</protein>
<dbReference type="RefSeq" id="WP_338005253.1">
    <property type="nucleotide sequence ID" value="NZ_JAOPKA010000015.1"/>
</dbReference>
<dbReference type="Proteomes" id="UP001321018">
    <property type="component" value="Unassembled WGS sequence"/>
</dbReference>
<organism evidence="2 3">
    <name type="scientific">Natronoglomus mannanivorans</name>
    <dbReference type="NCBI Taxonomy" id="2979990"/>
    <lineage>
        <taxon>Archaea</taxon>
        <taxon>Methanobacteriati</taxon>
        <taxon>Methanobacteriota</taxon>
        <taxon>Stenosarchaea group</taxon>
        <taxon>Halobacteria</taxon>
        <taxon>Halobacteriales</taxon>
        <taxon>Natrialbaceae</taxon>
        <taxon>Natronoglomus</taxon>
    </lineage>
</organism>
<gene>
    <name evidence="2" type="ORF">OB960_18775</name>
</gene>
<proteinExistence type="predicted"/>
<name>A0AAP3E3X9_9EURY</name>
<comment type="caution">
    <text evidence="2">The sequence shown here is derived from an EMBL/GenBank/DDBJ whole genome shotgun (WGS) entry which is preliminary data.</text>
</comment>